<protein>
    <submittedName>
        <fullName evidence="3">SMP-30/gluconolactonase/LRE family protein</fullName>
    </submittedName>
</protein>
<name>A0ABP7KSX9_9GAMM</name>
<dbReference type="SUPFAM" id="SSF51004">
    <property type="entry name" value="C-terminal (heme d1) domain of cytochrome cd1-nitrite reductase"/>
    <property type="match status" value="1"/>
</dbReference>
<feature type="compositionally biased region" description="Basic and acidic residues" evidence="1">
    <location>
        <begin position="346"/>
        <end position="357"/>
    </location>
</feature>
<dbReference type="PROSITE" id="PS51257">
    <property type="entry name" value="PROKAR_LIPOPROTEIN"/>
    <property type="match status" value="1"/>
</dbReference>
<comment type="caution">
    <text evidence="3">The sequence shown here is derived from an EMBL/GenBank/DDBJ whole genome shotgun (WGS) entry which is preliminary data.</text>
</comment>
<dbReference type="InterPro" id="IPR051200">
    <property type="entry name" value="Host-pathogen_enzymatic-act"/>
</dbReference>
<dbReference type="InterPro" id="IPR015943">
    <property type="entry name" value="WD40/YVTN_repeat-like_dom_sf"/>
</dbReference>
<dbReference type="EMBL" id="BAABDG010000002">
    <property type="protein sequence ID" value="GAA3886188.1"/>
    <property type="molecule type" value="Genomic_DNA"/>
</dbReference>
<organism evidence="3 4">
    <name type="scientific">Gibbsiella dentisursi</name>
    <dbReference type="NCBI Taxonomy" id="796890"/>
    <lineage>
        <taxon>Bacteria</taxon>
        <taxon>Pseudomonadati</taxon>
        <taxon>Pseudomonadota</taxon>
        <taxon>Gammaproteobacteria</taxon>
        <taxon>Enterobacterales</taxon>
        <taxon>Yersiniaceae</taxon>
        <taxon>Gibbsiella</taxon>
    </lineage>
</organism>
<feature type="region of interest" description="Disordered" evidence="1">
    <location>
        <begin position="346"/>
        <end position="368"/>
    </location>
</feature>
<evidence type="ECO:0000256" key="2">
    <source>
        <dbReference type="SAM" id="SignalP"/>
    </source>
</evidence>
<dbReference type="Gene3D" id="2.130.10.10">
    <property type="entry name" value="YVTN repeat-like/Quinoprotein amine dehydrogenase"/>
    <property type="match status" value="1"/>
</dbReference>
<feature type="signal peptide" evidence="2">
    <location>
        <begin position="1"/>
        <end position="27"/>
    </location>
</feature>
<gene>
    <name evidence="3" type="ORF">GCM10022405_09650</name>
</gene>
<sequence>MIKHPFTPRMPLLAVAIVAAFTLTACQAPAPKAAVQPPAAATPANVQQNELGDGLYEMAYSQPAQAIFVASAQSFKGVNGGIVYRLNPATLALTGTTHTDLKNFGMAIDPAGTTLYLTNTLDGGVTAVDTATGKVKNRLLIGDKNQKGTFYGAREIIYHDGALYVGGVRDPGVIWVVDAKTLELKSRIKNAGKWVTGLLWSPTAQRIYAANGGGEILVINPRNQQIEARWRPDDGKEYLFLNLAEDPATGRLFVTDNSKAKTTLVFDEHSGKVIKRLDTGDALGIKFNPVRNELYITQRAAGKVLQVDATSYAVKQSWTFEPHPNSLLVSPDGQTLYVTVKQDLNKDTSSKGPDKVVRIPLNPAAPAH</sequence>
<reference evidence="4" key="1">
    <citation type="journal article" date="2019" name="Int. J. Syst. Evol. Microbiol.">
        <title>The Global Catalogue of Microorganisms (GCM) 10K type strain sequencing project: providing services to taxonomists for standard genome sequencing and annotation.</title>
        <authorList>
            <consortium name="The Broad Institute Genomics Platform"/>
            <consortium name="The Broad Institute Genome Sequencing Center for Infectious Disease"/>
            <person name="Wu L."/>
            <person name="Ma J."/>
        </authorList>
    </citation>
    <scope>NUCLEOTIDE SEQUENCE [LARGE SCALE GENOMIC DNA]</scope>
    <source>
        <strain evidence="4">JCM 17201</strain>
    </source>
</reference>
<dbReference type="InterPro" id="IPR011048">
    <property type="entry name" value="Haem_d1_sf"/>
</dbReference>
<feature type="chain" id="PRO_5047279988" evidence="2">
    <location>
        <begin position="28"/>
        <end position="368"/>
    </location>
</feature>
<evidence type="ECO:0000313" key="3">
    <source>
        <dbReference type="EMBL" id="GAA3886188.1"/>
    </source>
</evidence>
<proteinExistence type="predicted"/>
<keyword evidence="4" id="KW-1185">Reference proteome</keyword>
<dbReference type="PANTHER" id="PTHR47197:SF3">
    <property type="entry name" value="DIHYDRO-HEME D1 DEHYDROGENASE"/>
    <property type="match status" value="1"/>
</dbReference>
<evidence type="ECO:0000256" key="1">
    <source>
        <dbReference type="SAM" id="MobiDB-lite"/>
    </source>
</evidence>
<evidence type="ECO:0000313" key="4">
    <source>
        <dbReference type="Proteomes" id="UP001499994"/>
    </source>
</evidence>
<accession>A0ABP7KSX9</accession>
<dbReference type="PANTHER" id="PTHR47197">
    <property type="entry name" value="PROTEIN NIRF"/>
    <property type="match status" value="1"/>
</dbReference>
<keyword evidence="2" id="KW-0732">Signal</keyword>
<dbReference type="Proteomes" id="UP001499994">
    <property type="component" value="Unassembled WGS sequence"/>
</dbReference>